<organism evidence="14 15">
    <name type="scientific">Actinopolymorpha singaporensis</name>
    <dbReference type="NCBI Taxonomy" id="117157"/>
    <lineage>
        <taxon>Bacteria</taxon>
        <taxon>Bacillati</taxon>
        <taxon>Actinomycetota</taxon>
        <taxon>Actinomycetes</taxon>
        <taxon>Propionibacteriales</taxon>
        <taxon>Actinopolymorphaceae</taxon>
        <taxon>Actinopolymorpha</taxon>
    </lineage>
</organism>
<dbReference type="GO" id="GO:0000156">
    <property type="term" value="F:phosphorelay response regulator activity"/>
    <property type="evidence" value="ECO:0007669"/>
    <property type="project" value="TreeGrafter"/>
</dbReference>
<comment type="subcellular location">
    <subcellularLocation>
        <location evidence="1">Cytoplasm</location>
    </subcellularLocation>
</comment>
<proteinExistence type="predicted"/>
<dbReference type="SMART" id="SM00448">
    <property type="entry name" value="REC"/>
    <property type="match status" value="1"/>
</dbReference>
<evidence type="ECO:0000256" key="4">
    <source>
        <dbReference type="ARBA" id="ARBA00023012"/>
    </source>
</evidence>
<evidence type="ECO:0000256" key="11">
    <source>
        <dbReference type="PROSITE-ProRule" id="PRU01091"/>
    </source>
</evidence>
<evidence type="ECO:0000256" key="10">
    <source>
        <dbReference type="PROSITE-ProRule" id="PRU00169"/>
    </source>
</evidence>
<dbReference type="PANTHER" id="PTHR48111:SF50">
    <property type="entry name" value="KDP OPERON TRANSCRIPTIONAL REGULATORY PROTEIN KDPE"/>
    <property type="match status" value="1"/>
</dbReference>
<dbReference type="GO" id="GO:0042802">
    <property type="term" value="F:identical protein binding"/>
    <property type="evidence" value="ECO:0007669"/>
    <property type="project" value="UniProtKB-ARBA"/>
</dbReference>
<keyword evidence="5" id="KW-0805">Transcription regulation</keyword>
<dbReference type="RefSeq" id="WP_092650674.1">
    <property type="nucleotide sequence ID" value="NZ_LT629732.1"/>
</dbReference>
<dbReference type="SUPFAM" id="SSF52172">
    <property type="entry name" value="CheY-like"/>
    <property type="match status" value="1"/>
</dbReference>
<dbReference type="InterPro" id="IPR039420">
    <property type="entry name" value="WalR-like"/>
</dbReference>
<feature type="modified residue" description="4-aspartylphosphate" evidence="10">
    <location>
        <position position="56"/>
    </location>
</feature>
<dbReference type="CDD" id="cd17620">
    <property type="entry name" value="REC_OmpR_KdpE-like"/>
    <property type="match status" value="1"/>
</dbReference>
<evidence type="ECO:0000256" key="2">
    <source>
        <dbReference type="ARBA" id="ARBA00022490"/>
    </source>
</evidence>
<keyword evidence="3 10" id="KW-0597">Phosphoprotein</keyword>
<dbReference type="GO" id="GO:0000987">
    <property type="term" value="F:cis-regulatory region sequence-specific DNA binding"/>
    <property type="evidence" value="ECO:0007669"/>
    <property type="project" value="UniProtKB-ARBA"/>
</dbReference>
<dbReference type="InterPro" id="IPR001789">
    <property type="entry name" value="Sig_transdc_resp-reg_receiver"/>
</dbReference>
<dbReference type="PANTHER" id="PTHR48111">
    <property type="entry name" value="REGULATOR OF RPOS"/>
    <property type="match status" value="1"/>
</dbReference>
<evidence type="ECO:0000256" key="6">
    <source>
        <dbReference type="ARBA" id="ARBA00023125"/>
    </source>
</evidence>
<dbReference type="Gene3D" id="6.10.250.690">
    <property type="match status" value="1"/>
</dbReference>
<dbReference type="Pfam" id="PF00072">
    <property type="entry name" value="Response_reg"/>
    <property type="match status" value="1"/>
</dbReference>
<dbReference type="SMART" id="SM00862">
    <property type="entry name" value="Trans_reg_C"/>
    <property type="match status" value="1"/>
</dbReference>
<dbReference type="GO" id="GO:0045893">
    <property type="term" value="P:positive regulation of DNA-templated transcription"/>
    <property type="evidence" value="ECO:0007669"/>
    <property type="project" value="UniProtKB-ARBA"/>
</dbReference>
<feature type="domain" description="Response regulatory" evidence="12">
    <location>
        <begin position="7"/>
        <end position="120"/>
    </location>
</feature>
<evidence type="ECO:0000259" key="12">
    <source>
        <dbReference type="PROSITE" id="PS50110"/>
    </source>
</evidence>
<evidence type="ECO:0000256" key="1">
    <source>
        <dbReference type="ARBA" id="ARBA00004496"/>
    </source>
</evidence>
<evidence type="ECO:0000259" key="13">
    <source>
        <dbReference type="PROSITE" id="PS51755"/>
    </source>
</evidence>
<keyword evidence="2" id="KW-0963">Cytoplasm</keyword>
<dbReference type="GO" id="GO:0005829">
    <property type="term" value="C:cytosol"/>
    <property type="evidence" value="ECO:0007669"/>
    <property type="project" value="TreeGrafter"/>
</dbReference>
<keyword evidence="6 11" id="KW-0238">DNA-binding</keyword>
<accession>A0A1H1MHC7</accession>
<evidence type="ECO:0000256" key="3">
    <source>
        <dbReference type="ARBA" id="ARBA00022553"/>
    </source>
</evidence>
<feature type="DNA-binding region" description="OmpR/PhoB-type" evidence="11">
    <location>
        <begin position="130"/>
        <end position="229"/>
    </location>
</feature>
<dbReference type="Proteomes" id="UP000198983">
    <property type="component" value="Chromosome I"/>
</dbReference>
<dbReference type="FunFam" id="1.10.10.10:FF:000210">
    <property type="entry name" value="Winged-helix transcriptional response regulator KdpE"/>
    <property type="match status" value="1"/>
</dbReference>
<feature type="domain" description="OmpR/PhoB-type" evidence="13">
    <location>
        <begin position="130"/>
        <end position="229"/>
    </location>
</feature>
<dbReference type="PROSITE" id="PS51755">
    <property type="entry name" value="OMPR_PHOB"/>
    <property type="match status" value="1"/>
</dbReference>
<keyword evidence="15" id="KW-1185">Reference proteome</keyword>
<name>A0A1H1MHC7_9ACTN</name>
<dbReference type="InterPro" id="IPR036388">
    <property type="entry name" value="WH-like_DNA-bd_sf"/>
</dbReference>
<dbReference type="OrthoDB" id="5511894at2"/>
<dbReference type="Gene3D" id="1.10.10.10">
    <property type="entry name" value="Winged helix-like DNA-binding domain superfamily/Winged helix DNA-binding domain"/>
    <property type="match status" value="1"/>
</dbReference>
<dbReference type="STRING" id="117157.SAMN04489717_0823"/>
<dbReference type="EMBL" id="LT629732">
    <property type="protein sequence ID" value="SDR86067.1"/>
    <property type="molecule type" value="Genomic_DNA"/>
</dbReference>
<keyword evidence="4" id="KW-0902">Two-component regulatory system</keyword>
<dbReference type="CDD" id="cd00383">
    <property type="entry name" value="trans_reg_C"/>
    <property type="match status" value="1"/>
</dbReference>
<evidence type="ECO:0000256" key="5">
    <source>
        <dbReference type="ARBA" id="ARBA00023015"/>
    </source>
</evidence>
<comment type="function">
    <text evidence="8">Member of the two-component regulatory system KdpD/KdpE involved in the regulation of the kdp operon. Upon phosphorylation by KdpD, functions as a transcription regulator by direct binding to promoter regions of target genes to positively regulate their expression.</text>
</comment>
<evidence type="ECO:0000313" key="15">
    <source>
        <dbReference type="Proteomes" id="UP000198983"/>
    </source>
</evidence>
<keyword evidence="7" id="KW-0804">Transcription</keyword>
<reference evidence="14 15" key="1">
    <citation type="submission" date="2016-10" db="EMBL/GenBank/DDBJ databases">
        <authorList>
            <person name="de Groot N.N."/>
        </authorList>
    </citation>
    <scope>NUCLEOTIDE SEQUENCE [LARGE SCALE GENOMIC DNA]</scope>
    <source>
        <strain evidence="14 15">DSM 22024</strain>
    </source>
</reference>
<evidence type="ECO:0000313" key="14">
    <source>
        <dbReference type="EMBL" id="SDR86067.1"/>
    </source>
</evidence>
<gene>
    <name evidence="14" type="ORF">SAMN04489717_0823</name>
</gene>
<evidence type="ECO:0000256" key="8">
    <source>
        <dbReference type="ARBA" id="ARBA00057085"/>
    </source>
</evidence>
<protein>
    <recommendedName>
        <fullName evidence="9">Transcriptional regulatory protein KdpE</fullName>
    </recommendedName>
</protein>
<dbReference type="GO" id="GO:0032993">
    <property type="term" value="C:protein-DNA complex"/>
    <property type="evidence" value="ECO:0007669"/>
    <property type="project" value="TreeGrafter"/>
</dbReference>
<dbReference type="PROSITE" id="PS50110">
    <property type="entry name" value="RESPONSE_REGULATORY"/>
    <property type="match status" value="1"/>
</dbReference>
<evidence type="ECO:0000256" key="9">
    <source>
        <dbReference type="ARBA" id="ARBA00074083"/>
    </source>
</evidence>
<dbReference type="Pfam" id="PF00486">
    <property type="entry name" value="Trans_reg_C"/>
    <property type="match status" value="1"/>
</dbReference>
<dbReference type="InterPro" id="IPR011006">
    <property type="entry name" value="CheY-like_superfamily"/>
</dbReference>
<sequence>MSNPKVRLLVVEDDPQLARALAINLRAREYDVDVVAEGRAALDVAARRHPQLVVLDLGLPDMDGVDVIRGLRGWTQVPILVLSARQSSTEKVTALDAGADDYVTKPFGMDELLARLRAAVRRGQPGPDGEPVVTTEAFTVDLAAKRVIRDGKEVRLTPTEWHLLETLVRSPDRLIGQRQLLQEVWGPEYATETNYLRVFMAQLRRKLERQPAAPRHLITEPGRGYRFVP</sequence>
<dbReference type="InterPro" id="IPR001867">
    <property type="entry name" value="OmpR/PhoB-type_DNA-bd"/>
</dbReference>
<dbReference type="AlphaFoldDB" id="A0A1H1MHC7"/>
<dbReference type="FunFam" id="3.40.50.2300:FF:000021">
    <property type="entry name" value="Two-component system response regulator KdpE"/>
    <property type="match status" value="1"/>
</dbReference>
<dbReference type="Gene3D" id="3.40.50.2300">
    <property type="match status" value="1"/>
</dbReference>
<evidence type="ECO:0000256" key="7">
    <source>
        <dbReference type="ARBA" id="ARBA00023163"/>
    </source>
</evidence>